<gene>
    <name evidence="13" type="ORF">FC89_GL002256</name>
</gene>
<dbReference type="GO" id="GO:0006260">
    <property type="term" value="P:DNA replication"/>
    <property type="evidence" value="ECO:0007669"/>
    <property type="project" value="UniProtKB-KW"/>
</dbReference>
<evidence type="ECO:0000256" key="1">
    <source>
        <dbReference type="ARBA" id="ARBA00001946"/>
    </source>
</evidence>
<dbReference type="GO" id="GO:0008413">
    <property type="term" value="F:8-oxo-7,8-dihydroguanosine triphosphate pyrophosphatase activity"/>
    <property type="evidence" value="ECO:0007669"/>
    <property type="project" value="TreeGrafter"/>
</dbReference>
<dbReference type="GO" id="GO:0044716">
    <property type="term" value="F:8-oxo-GDP phosphatase activity"/>
    <property type="evidence" value="ECO:0007669"/>
    <property type="project" value="TreeGrafter"/>
</dbReference>
<dbReference type="AlphaFoldDB" id="A0A0R1VNZ1"/>
<dbReference type="PANTHER" id="PTHR47707">
    <property type="entry name" value="8-OXO-DGTP DIPHOSPHATASE"/>
    <property type="match status" value="1"/>
</dbReference>
<evidence type="ECO:0000256" key="4">
    <source>
        <dbReference type="ARBA" id="ARBA00022705"/>
    </source>
</evidence>
<dbReference type="PRINTS" id="PR00502">
    <property type="entry name" value="NUDIXFAMILY"/>
</dbReference>
<dbReference type="PATRIC" id="fig|1423750.3.peg.2296"/>
<keyword evidence="6" id="KW-0227">DNA damage</keyword>
<dbReference type="Pfam" id="PF14815">
    <property type="entry name" value="NUDIX_4"/>
    <property type="match status" value="1"/>
</dbReference>
<dbReference type="EMBL" id="AZGB01000027">
    <property type="protein sequence ID" value="KRM04569.1"/>
    <property type="molecule type" value="Genomic_DNA"/>
</dbReference>
<dbReference type="GO" id="GO:0006281">
    <property type="term" value="P:DNA repair"/>
    <property type="evidence" value="ECO:0007669"/>
    <property type="project" value="UniProtKB-KW"/>
</dbReference>
<keyword evidence="3" id="KW-0515">Mutator protein</keyword>
<evidence type="ECO:0000313" key="14">
    <source>
        <dbReference type="Proteomes" id="UP000051451"/>
    </source>
</evidence>
<comment type="caution">
    <text evidence="13">The sequence shown here is derived from an EMBL/GenBank/DDBJ whole genome shotgun (WGS) entry which is preliminary data.</text>
</comment>
<protein>
    <recommendedName>
        <fullName evidence="11">8-oxo-dGTP diphosphatase</fullName>
        <ecNumber evidence="11">3.6.1.55</ecNumber>
    </recommendedName>
</protein>
<evidence type="ECO:0000256" key="6">
    <source>
        <dbReference type="ARBA" id="ARBA00022763"/>
    </source>
</evidence>
<evidence type="ECO:0000256" key="2">
    <source>
        <dbReference type="ARBA" id="ARBA00005582"/>
    </source>
</evidence>
<dbReference type="InterPro" id="IPR047127">
    <property type="entry name" value="MutT-like"/>
</dbReference>
<dbReference type="InterPro" id="IPR015797">
    <property type="entry name" value="NUDIX_hydrolase-like_dom_sf"/>
</dbReference>
<organism evidence="13 14">
    <name type="scientific">Liquorilactobacillus ghanensis DSM 18630</name>
    <dbReference type="NCBI Taxonomy" id="1423750"/>
    <lineage>
        <taxon>Bacteria</taxon>
        <taxon>Bacillati</taxon>
        <taxon>Bacillota</taxon>
        <taxon>Bacilli</taxon>
        <taxon>Lactobacillales</taxon>
        <taxon>Lactobacillaceae</taxon>
        <taxon>Liquorilactobacillus</taxon>
    </lineage>
</organism>
<comment type="catalytic activity">
    <reaction evidence="10">
        <text>8-oxo-dGTP + H2O = 8-oxo-dGMP + diphosphate + H(+)</text>
        <dbReference type="Rhea" id="RHEA:31575"/>
        <dbReference type="ChEBI" id="CHEBI:15377"/>
        <dbReference type="ChEBI" id="CHEBI:15378"/>
        <dbReference type="ChEBI" id="CHEBI:33019"/>
        <dbReference type="ChEBI" id="CHEBI:63224"/>
        <dbReference type="ChEBI" id="CHEBI:77896"/>
        <dbReference type="EC" id="3.6.1.55"/>
    </reaction>
</comment>
<dbReference type="GO" id="GO:0044715">
    <property type="term" value="F:8-oxo-dGDP phosphatase activity"/>
    <property type="evidence" value="ECO:0007669"/>
    <property type="project" value="TreeGrafter"/>
</dbReference>
<keyword evidence="14" id="KW-1185">Reference proteome</keyword>
<evidence type="ECO:0000256" key="11">
    <source>
        <dbReference type="ARBA" id="ARBA00038905"/>
    </source>
</evidence>
<dbReference type="InterPro" id="IPR000086">
    <property type="entry name" value="NUDIX_hydrolase_dom"/>
</dbReference>
<dbReference type="Proteomes" id="UP000051451">
    <property type="component" value="Unassembled WGS sequence"/>
</dbReference>
<evidence type="ECO:0000256" key="9">
    <source>
        <dbReference type="ARBA" id="ARBA00023204"/>
    </source>
</evidence>
<dbReference type="InterPro" id="IPR020476">
    <property type="entry name" value="Nudix_hydrolase"/>
</dbReference>
<evidence type="ECO:0000256" key="3">
    <source>
        <dbReference type="ARBA" id="ARBA00022457"/>
    </source>
</evidence>
<dbReference type="PROSITE" id="PS51462">
    <property type="entry name" value="NUDIX"/>
    <property type="match status" value="1"/>
</dbReference>
<dbReference type="GO" id="GO:0046872">
    <property type="term" value="F:metal ion binding"/>
    <property type="evidence" value="ECO:0007669"/>
    <property type="project" value="UniProtKB-KW"/>
</dbReference>
<accession>A0A0R1VNZ1</accession>
<dbReference type="SUPFAM" id="SSF55811">
    <property type="entry name" value="Nudix"/>
    <property type="match status" value="1"/>
</dbReference>
<keyword evidence="7" id="KW-0378">Hydrolase</keyword>
<dbReference type="InterPro" id="IPR029119">
    <property type="entry name" value="MutY_C"/>
</dbReference>
<name>A0A0R1VNZ1_9LACO</name>
<dbReference type="Gene3D" id="3.90.79.10">
    <property type="entry name" value="Nucleoside Triphosphate Pyrophosphohydrolase"/>
    <property type="match status" value="1"/>
</dbReference>
<dbReference type="CDD" id="cd03425">
    <property type="entry name" value="NUDIX_MutT_NudA_like"/>
    <property type="match status" value="1"/>
</dbReference>
<proteinExistence type="inferred from homology"/>
<evidence type="ECO:0000256" key="7">
    <source>
        <dbReference type="ARBA" id="ARBA00022801"/>
    </source>
</evidence>
<keyword evidence="4" id="KW-0235">DNA replication</keyword>
<dbReference type="GeneID" id="98319915"/>
<dbReference type="PANTHER" id="PTHR47707:SF1">
    <property type="entry name" value="NUDIX HYDROLASE FAMILY PROTEIN"/>
    <property type="match status" value="1"/>
</dbReference>
<dbReference type="RefSeq" id="WP_057872611.1">
    <property type="nucleotide sequence ID" value="NZ_AZGB01000027.1"/>
</dbReference>
<reference evidence="13 14" key="1">
    <citation type="journal article" date="2015" name="Genome Announc.">
        <title>Expanding the biotechnology potential of lactobacilli through comparative genomics of 213 strains and associated genera.</title>
        <authorList>
            <person name="Sun Z."/>
            <person name="Harris H.M."/>
            <person name="McCann A."/>
            <person name="Guo C."/>
            <person name="Argimon S."/>
            <person name="Zhang W."/>
            <person name="Yang X."/>
            <person name="Jeffery I.B."/>
            <person name="Cooney J.C."/>
            <person name="Kagawa T.F."/>
            <person name="Liu W."/>
            <person name="Song Y."/>
            <person name="Salvetti E."/>
            <person name="Wrobel A."/>
            <person name="Rasinkangas P."/>
            <person name="Parkhill J."/>
            <person name="Rea M.C."/>
            <person name="O'Sullivan O."/>
            <person name="Ritari J."/>
            <person name="Douillard F.P."/>
            <person name="Paul Ross R."/>
            <person name="Yang R."/>
            <person name="Briner A.E."/>
            <person name="Felis G.E."/>
            <person name="de Vos W.M."/>
            <person name="Barrangou R."/>
            <person name="Klaenhammer T.R."/>
            <person name="Caufield P.W."/>
            <person name="Cui Y."/>
            <person name="Zhang H."/>
            <person name="O'Toole P.W."/>
        </authorList>
    </citation>
    <scope>NUCLEOTIDE SEQUENCE [LARGE SCALE GENOMIC DNA]</scope>
    <source>
        <strain evidence="13 14">DSM 18630</strain>
    </source>
</reference>
<dbReference type="GO" id="GO:0035539">
    <property type="term" value="F:8-oxo-7,8-dihydrodeoxyguanosine triphosphate pyrophosphatase activity"/>
    <property type="evidence" value="ECO:0007669"/>
    <property type="project" value="UniProtKB-EC"/>
</dbReference>
<dbReference type="EC" id="3.6.1.55" evidence="11"/>
<keyword evidence="5" id="KW-0479">Metal-binding</keyword>
<evidence type="ECO:0000256" key="8">
    <source>
        <dbReference type="ARBA" id="ARBA00022842"/>
    </source>
</evidence>
<sequence>MTKKIKAVIAVIVNNDRILATQRKQTRPWGGYWEFPGGKIETGETALRALKRELFEELAVKAVIGPAVMPPLVYNYDYGMVQLDIYYAKLKTTAIKLRAASQFRWLLPTELAQLQWPPANQPLIEKLSRVQLSQLNF</sequence>
<comment type="similarity">
    <text evidence="2">Belongs to the Nudix hydrolase family.</text>
</comment>
<feature type="domain" description="Nudix hydrolase" evidence="12">
    <location>
        <begin position="3"/>
        <end position="128"/>
    </location>
</feature>
<dbReference type="OrthoDB" id="9810648at2"/>
<evidence type="ECO:0000256" key="5">
    <source>
        <dbReference type="ARBA" id="ARBA00022723"/>
    </source>
</evidence>
<keyword evidence="8" id="KW-0460">Magnesium</keyword>
<evidence type="ECO:0000256" key="10">
    <source>
        <dbReference type="ARBA" id="ARBA00035861"/>
    </source>
</evidence>
<comment type="cofactor">
    <cofactor evidence="1">
        <name>Mg(2+)</name>
        <dbReference type="ChEBI" id="CHEBI:18420"/>
    </cofactor>
</comment>
<dbReference type="STRING" id="1423750.FC89_GL002256"/>
<evidence type="ECO:0000313" key="13">
    <source>
        <dbReference type="EMBL" id="KRM04569.1"/>
    </source>
</evidence>
<keyword evidence="9" id="KW-0234">DNA repair</keyword>
<evidence type="ECO:0000259" key="12">
    <source>
        <dbReference type="PROSITE" id="PS51462"/>
    </source>
</evidence>